<name>A0ABQ7VJT4_SOLTU</name>
<dbReference type="Proteomes" id="UP000826656">
    <property type="component" value="Unassembled WGS sequence"/>
</dbReference>
<dbReference type="EMBL" id="JAIVGD010000011">
    <property type="protein sequence ID" value="KAH0768754.1"/>
    <property type="molecule type" value="Genomic_DNA"/>
</dbReference>
<accession>A0ABQ7VJT4</accession>
<organism evidence="1 2">
    <name type="scientific">Solanum tuberosum</name>
    <name type="common">Potato</name>
    <dbReference type="NCBI Taxonomy" id="4113"/>
    <lineage>
        <taxon>Eukaryota</taxon>
        <taxon>Viridiplantae</taxon>
        <taxon>Streptophyta</taxon>
        <taxon>Embryophyta</taxon>
        <taxon>Tracheophyta</taxon>
        <taxon>Spermatophyta</taxon>
        <taxon>Magnoliopsida</taxon>
        <taxon>eudicotyledons</taxon>
        <taxon>Gunneridae</taxon>
        <taxon>Pentapetalae</taxon>
        <taxon>asterids</taxon>
        <taxon>lamiids</taxon>
        <taxon>Solanales</taxon>
        <taxon>Solanaceae</taxon>
        <taxon>Solanoideae</taxon>
        <taxon>Solaneae</taxon>
        <taxon>Solanum</taxon>
    </lineage>
</organism>
<evidence type="ECO:0000313" key="2">
    <source>
        <dbReference type="Proteomes" id="UP000826656"/>
    </source>
</evidence>
<protein>
    <submittedName>
        <fullName evidence="1">Uncharacterized protein</fullName>
    </submittedName>
</protein>
<keyword evidence="2" id="KW-1185">Reference proteome</keyword>
<gene>
    <name evidence="1" type="ORF">KY290_012735</name>
</gene>
<comment type="caution">
    <text evidence="1">The sequence shown here is derived from an EMBL/GenBank/DDBJ whole genome shotgun (WGS) entry which is preliminary data.</text>
</comment>
<evidence type="ECO:0000313" key="1">
    <source>
        <dbReference type="EMBL" id="KAH0768754.1"/>
    </source>
</evidence>
<sequence>MEVIQHVRVRHMSQIHVIQPWDLYRAPTSLERRANFHPAEDYLDSWGTINAIKPSKRNPRAATKPKWT</sequence>
<proteinExistence type="predicted"/>
<reference evidence="1 2" key="1">
    <citation type="journal article" date="2021" name="bioRxiv">
        <title>Chromosome-scale and haplotype-resolved genome assembly of a tetraploid potato cultivar.</title>
        <authorList>
            <person name="Sun H."/>
            <person name="Jiao W.-B."/>
            <person name="Krause K."/>
            <person name="Campoy J.A."/>
            <person name="Goel M."/>
            <person name="Folz-Donahue K."/>
            <person name="Kukat C."/>
            <person name="Huettel B."/>
            <person name="Schneeberger K."/>
        </authorList>
    </citation>
    <scope>NUCLEOTIDE SEQUENCE [LARGE SCALE GENOMIC DNA]</scope>
    <source>
        <strain evidence="1">SolTubOtavaFocal</strain>
        <tissue evidence="1">Leaves</tissue>
    </source>
</reference>